<evidence type="ECO:0000256" key="8">
    <source>
        <dbReference type="ARBA" id="ARBA00022801"/>
    </source>
</evidence>
<evidence type="ECO:0000256" key="4">
    <source>
        <dbReference type="ARBA" id="ARBA00005628"/>
    </source>
</evidence>
<evidence type="ECO:0000256" key="1">
    <source>
        <dbReference type="ARBA" id="ARBA00001946"/>
    </source>
</evidence>
<dbReference type="InterPro" id="IPR036412">
    <property type="entry name" value="HAD-like_sf"/>
</dbReference>
<comment type="subcellular location">
    <subcellularLocation>
        <location evidence="3">Cytoplasm</location>
    </subcellularLocation>
</comment>
<dbReference type="PIRSF" id="PIRSF004682">
    <property type="entry name" value="GmhB"/>
    <property type="match status" value="1"/>
</dbReference>
<dbReference type="AlphaFoldDB" id="A0A381N1Z5"/>
<comment type="subunit">
    <text evidence="5">Monomer.</text>
</comment>
<dbReference type="InterPro" id="IPR004446">
    <property type="entry name" value="Heptose_bisP_phosphatase"/>
</dbReference>
<dbReference type="GO" id="GO:0016791">
    <property type="term" value="F:phosphatase activity"/>
    <property type="evidence" value="ECO:0007669"/>
    <property type="project" value="InterPro"/>
</dbReference>
<evidence type="ECO:0000256" key="6">
    <source>
        <dbReference type="ARBA" id="ARBA00022490"/>
    </source>
</evidence>
<dbReference type="Pfam" id="PF13242">
    <property type="entry name" value="Hydrolase_like"/>
    <property type="match status" value="1"/>
</dbReference>
<evidence type="ECO:0000256" key="12">
    <source>
        <dbReference type="ARBA" id="ARBA00031828"/>
    </source>
</evidence>
<evidence type="ECO:0000256" key="10">
    <source>
        <dbReference type="ARBA" id="ARBA00022842"/>
    </source>
</evidence>
<dbReference type="CDD" id="cd07503">
    <property type="entry name" value="HAD_HisB-N"/>
    <property type="match status" value="1"/>
</dbReference>
<evidence type="ECO:0000256" key="9">
    <source>
        <dbReference type="ARBA" id="ARBA00022833"/>
    </source>
</evidence>
<dbReference type="NCBIfam" id="NF006506">
    <property type="entry name" value="PRK08942.1"/>
    <property type="match status" value="1"/>
</dbReference>
<name>A0A381N1Z5_9ZZZZ</name>
<keyword evidence="6" id="KW-0963">Cytoplasm</keyword>
<feature type="non-terminal residue" evidence="13">
    <location>
        <position position="1"/>
    </location>
</feature>
<evidence type="ECO:0000256" key="2">
    <source>
        <dbReference type="ARBA" id="ARBA00001947"/>
    </source>
</evidence>
<comment type="similarity">
    <text evidence="4">Belongs to the GmhB family.</text>
</comment>
<comment type="cofactor">
    <cofactor evidence="1">
        <name>Mg(2+)</name>
        <dbReference type="ChEBI" id="CHEBI:18420"/>
    </cofactor>
</comment>
<dbReference type="FunFam" id="3.40.50.1000:FF:000168">
    <property type="entry name" value="D,D-heptose 1,7-bisphosphate phosphatase"/>
    <property type="match status" value="1"/>
</dbReference>
<proteinExistence type="inferred from homology"/>
<evidence type="ECO:0000256" key="7">
    <source>
        <dbReference type="ARBA" id="ARBA00022723"/>
    </source>
</evidence>
<dbReference type="Gene3D" id="3.40.50.1000">
    <property type="entry name" value="HAD superfamily/HAD-like"/>
    <property type="match status" value="1"/>
</dbReference>
<evidence type="ECO:0000256" key="11">
    <source>
        <dbReference type="ARBA" id="ARBA00023277"/>
    </source>
</evidence>
<dbReference type="EMBL" id="UINC01000078">
    <property type="protein sequence ID" value="SUZ48640.1"/>
    <property type="molecule type" value="Genomic_DNA"/>
</dbReference>
<keyword evidence="11" id="KW-0119">Carbohydrate metabolism</keyword>
<keyword evidence="9" id="KW-0862">Zinc</keyword>
<keyword evidence="8" id="KW-0378">Hydrolase</keyword>
<dbReference type="InterPro" id="IPR006543">
    <property type="entry name" value="Histidinol-phos"/>
</dbReference>
<dbReference type="InterPro" id="IPR006549">
    <property type="entry name" value="HAD-SF_hydro_IIIA"/>
</dbReference>
<evidence type="ECO:0000256" key="3">
    <source>
        <dbReference type="ARBA" id="ARBA00004496"/>
    </source>
</evidence>
<dbReference type="PANTHER" id="PTHR42891:SF1">
    <property type="entry name" value="D-GLYCERO-BETA-D-MANNO-HEPTOSE-1,7-BISPHOSPHATE 7-PHOSPHATASE"/>
    <property type="match status" value="1"/>
</dbReference>
<reference evidence="13" key="1">
    <citation type="submission" date="2018-05" db="EMBL/GenBank/DDBJ databases">
        <authorList>
            <person name="Lanie J.A."/>
            <person name="Ng W.-L."/>
            <person name="Kazmierczak K.M."/>
            <person name="Andrzejewski T.M."/>
            <person name="Davidsen T.M."/>
            <person name="Wayne K.J."/>
            <person name="Tettelin H."/>
            <person name="Glass J.I."/>
            <person name="Rusch D."/>
            <person name="Podicherti R."/>
            <person name="Tsui H.-C.T."/>
            <person name="Winkler M.E."/>
        </authorList>
    </citation>
    <scope>NUCLEOTIDE SEQUENCE</scope>
</reference>
<dbReference type="NCBIfam" id="TIGR01656">
    <property type="entry name" value="Histidinol-ppas"/>
    <property type="match status" value="1"/>
</dbReference>
<dbReference type="InterPro" id="IPR023214">
    <property type="entry name" value="HAD_sf"/>
</dbReference>
<keyword evidence="7" id="KW-0479">Metal-binding</keyword>
<sequence>VGEKIVILDRDGVINKESRAYIKSPNEWHPIEGSIDGIALLTKADFTITIATNQSGLGRGLFNKSSLDDIHKKMNMAIEKAGGCIGKIFVCPHTPDDHCNCRKPMPGLLMQIAAHYKISITGIPFLGDSLNDIQAAKAAGAREILVRTGNGLITEKLLKANGQNIETYDNLLMFAHQIIKEEHI</sequence>
<organism evidence="13">
    <name type="scientific">marine metagenome</name>
    <dbReference type="NCBI Taxonomy" id="408172"/>
    <lineage>
        <taxon>unclassified sequences</taxon>
        <taxon>metagenomes</taxon>
        <taxon>ecological metagenomes</taxon>
    </lineage>
</organism>
<protein>
    <recommendedName>
        <fullName evidence="12">D,D-heptose 1,7-bisphosphate phosphatase</fullName>
    </recommendedName>
</protein>
<evidence type="ECO:0000313" key="13">
    <source>
        <dbReference type="EMBL" id="SUZ48640.1"/>
    </source>
</evidence>
<dbReference type="GO" id="GO:0005975">
    <property type="term" value="P:carbohydrate metabolic process"/>
    <property type="evidence" value="ECO:0007669"/>
    <property type="project" value="InterPro"/>
</dbReference>
<dbReference type="NCBIfam" id="TIGR01662">
    <property type="entry name" value="HAD-SF-IIIA"/>
    <property type="match status" value="1"/>
</dbReference>
<dbReference type="GO" id="GO:0046872">
    <property type="term" value="F:metal ion binding"/>
    <property type="evidence" value="ECO:0007669"/>
    <property type="project" value="UniProtKB-KW"/>
</dbReference>
<accession>A0A381N1Z5</accession>
<dbReference type="PANTHER" id="PTHR42891">
    <property type="entry name" value="D-GLYCERO-BETA-D-MANNO-HEPTOSE-1,7-BISPHOSPHATE 7-PHOSPHATASE"/>
    <property type="match status" value="1"/>
</dbReference>
<dbReference type="SUPFAM" id="SSF56784">
    <property type="entry name" value="HAD-like"/>
    <property type="match status" value="1"/>
</dbReference>
<gene>
    <name evidence="13" type="ORF">METZ01_LOCUS1494</name>
</gene>
<keyword evidence="10" id="KW-0460">Magnesium</keyword>
<dbReference type="GO" id="GO:0005737">
    <property type="term" value="C:cytoplasm"/>
    <property type="evidence" value="ECO:0007669"/>
    <property type="project" value="UniProtKB-SubCell"/>
</dbReference>
<comment type="cofactor">
    <cofactor evidence="2">
        <name>Zn(2+)</name>
        <dbReference type="ChEBI" id="CHEBI:29105"/>
    </cofactor>
</comment>
<evidence type="ECO:0000256" key="5">
    <source>
        <dbReference type="ARBA" id="ARBA00011245"/>
    </source>
</evidence>